<dbReference type="AlphaFoldDB" id="A0A497E594"/>
<reference evidence="2 3" key="1">
    <citation type="submission" date="2018-06" db="EMBL/GenBank/DDBJ databases">
        <title>Extensive metabolic versatility and redundancy in microbially diverse, dynamic hydrothermal sediments.</title>
        <authorList>
            <person name="Dombrowski N."/>
            <person name="Teske A."/>
            <person name="Baker B.J."/>
        </authorList>
    </citation>
    <scope>NUCLEOTIDE SEQUENCE [LARGE SCALE GENOMIC DNA]</scope>
    <source>
        <strain evidence="2">B47_G16</strain>
    </source>
</reference>
<dbReference type="GO" id="GO:0006281">
    <property type="term" value="P:DNA repair"/>
    <property type="evidence" value="ECO:0007669"/>
    <property type="project" value="InterPro"/>
</dbReference>
<gene>
    <name evidence="2" type="ORF">DRJ00_01880</name>
</gene>
<dbReference type="Gene3D" id="3.20.20.150">
    <property type="entry name" value="Divalent-metal-dependent TIM barrel enzymes"/>
    <property type="match status" value="1"/>
</dbReference>
<name>A0A497E594_UNCAE</name>
<dbReference type="EMBL" id="QMPZ01000012">
    <property type="protein sequence ID" value="RLE10287.1"/>
    <property type="molecule type" value="Genomic_DNA"/>
</dbReference>
<sequence>MEIGAYVPARDDLREWLDLLEKGGINFVELDAGVLPEKSEGEVEKLSLSFKERKIKVYSVHAPFGGEKDLSIPEEKKREKMLNSVIRVMEKGKVMGAEVIVVHPGGVVAKEEEVGERFKIFCRSIEKILPLAERYQMKIAVENMLPCHPGARATDLKKIVKSFSSPYLGVCFDTGHSNVANKIEDDFKLLKNYIFTFHIHDNDGTRDMHLQPPYGSIDWEKFYSLVKDSPYQGPLNLECLPWKGAEPGWARKEVEWLFEGKILKTNSPRPSYLRCARCGHFIFKDKENPVCYCSHQDKFT</sequence>
<dbReference type="InterPro" id="IPR001719">
    <property type="entry name" value="AP_endonuc_2"/>
</dbReference>
<dbReference type="InterPro" id="IPR050312">
    <property type="entry name" value="IolE/XylAMocC-like"/>
</dbReference>
<comment type="caution">
    <text evidence="2">The sequence shown here is derived from an EMBL/GenBank/DDBJ whole genome shotgun (WGS) entry which is preliminary data.</text>
</comment>
<dbReference type="InterPro" id="IPR036237">
    <property type="entry name" value="Xyl_isomerase-like_sf"/>
</dbReference>
<proteinExistence type="predicted"/>
<dbReference type="GO" id="GO:0008270">
    <property type="term" value="F:zinc ion binding"/>
    <property type="evidence" value="ECO:0007669"/>
    <property type="project" value="InterPro"/>
</dbReference>
<protein>
    <recommendedName>
        <fullName evidence="1">Xylose isomerase-like TIM barrel domain-containing protein</fullName>
    </recommendedName>
</protein>
<dbReference type="Proteomes" id="UP000279422">
    <property type="component" value="Unassembled WGS sequence"/>
</dbReference>
<organism evidence="2 3">
    <name type="scientific">Aerophobetes bacterium</name>
    <dbReference type="NCBI Taxonomy" id="2030807"/>
    <lineage>
        <taxon>Bacteria</taxon>
        <taxon>Candidatus Aerophobota</taxon>
    </lineage>
</organism>
<dbReference type="GO" id="GO:0003677">
    <property type="term" value="F:DNA binding"/>
    <property type="evidence" value="ECO:0007669"/>
    <property type="project" value="InterPro"/>
</dbReference>
<dbReference type="SUPFAM" id="SSF51658">
    <property type="entry name" value="Xylose isomerase-like"/>
    <property type="match status" value="1"/>
</dbReference>
<accession>A0A497E594</accession>
<evidence type="ECO:0000313" key="3">
    <source>
        <dbReference type="Proteomes" id="UP000279422"/>
    </source>
</evidence>
<dbReference type="SMART" id="SM00518">
    <property type="entry name" value="AP2Ec"/>
    <property type="match status" value="1"/>
</dbReference>
<dbReference type="InterPro" id="IPR013022">
    <property type="entry name" value="Xyl_isomerase-like_TIM-brl"/>
</dbReference>
<feature type="domain" description="Xylose isomerase-like TIM barrel" evidence="1">
    <location>
        <begin position="18"/>
        <end position="257"/>
    </location>
</feature>
<dbReference type="PANTHER" id="PTHR12110">
    <property type="entry name" value="HYDROXYPYRUVATE ISOMERASE"/>
    <property type="match status" value="1"/>
</dbReference>
<evidence type="ECO:0000259" key="1">
    <source>
        <dbReference type="Pfam" id="PF01261"/>
    </source>
</evidence>
<evidence type="ECO:0000313" key="2">
    <source>
        <dbReference type="EMBL" id="RLE10287.1"/>
    </source>
</evidence>
<dbReference type="Pfam" id="PF01261">
    <property type="entry name" value="AP_endonuc_2"/>
    <property type="match status" value="1"/>
</dbReference>